<protein>
    <submittedName>
        <fullName evidence="15">Uncharacterized protein</fullName>
    </submittedName>
</protein>
<evidence type="ECO:0000313" key="15">
    <source>
        <dbReference type="EMBL" id="OZJ06650.1"/>
    </source>
</evidence>
<dbReference type="EMBL" id="MVBO01000002">
    <property type="protein sequence ID" value="OZJ06650.1"/>
    <property type="molecule type" value="Genomic_DNA"/>
</dbReference>
<dbReference type="GO" id="GO:0045132">
    <property type="term" value="P:meiotic chromosome segregation"/>
    <property type="evidence" value="ECO:0007669"/>
    <property type="project" value="TreeGrafter"/>
</dbReference>
<keyword evidence="16" id="KW-1185">Reference proteome</keyword>
<comment type="subcellular location">
    <subcellularLocation>
        <location evidence="2">Chromosome</location>
        <location evidence="2">Centromere</location>
        <location evidence="2">Kinetochore</location>
    </subcellularLocation>
    <subcellularLocation>
        <location evidence="1">Nucleus</location>
    </subcellularLocation>
</comment>
<evidence type="ECO:0000259" key="13">
    <source>
        <dbReference type="Pfam" id="PF03800"/>
    </source>
</evidence>
<evidence type="ECO:0000256" key="3">
    <source>
        <dbReference type="ARBA" id="ARBA00005498"/>
    </source>
</evidence>
<evidence type="ECO:0000256" key="9">
    <source>
        <dbReference type="ARBA" id="ARBA00023242"/>
    </source>
</evidence>
<organism evidence="15 16">
    <name type="scientific">Bifiguratus adelaidae</name>
    <dbReference type="NCBI Taxonomy" id="1938954"/>
    <lineage>
        <taxon>Eukaryota</taxon>
        <taxon>Fungi</taxon>
        <taxon>Fungi incertae sedis</taxon>
        <taxon>Mucoromycota</taxon>
        <taxon>Mucoromycotina</taxon>
        <taxon>Endogonomycetes</taxon>
        <taxon>Endogonales</taxon>
        <taxon>Endogonales incertae sedis</taxon>
        <taxon>Bifiguratus</taxon>
    </lineage>
</organism>
<dbReference type="InterPro" id="IPR005549">
    <property type="entry name" value="Kinetochore_Nuf2_N"/>
</dbReference>
<dbReference type="OrthoDB" id="8194677at2759"/>
<evidence type="ECO:0000256" key="7">
    <source>
        <dbReference type="ARBA" id="ARBA00022838"/>
    </source>
</evidence>
<evidence type="ECO:0000256" key="11">
    <source>
        <dbReference type="ARBA" id="ARBA00023328"/>
    </source>
</evidence>
<dbReference type="GO" id="GO:0007052">
    <property type="term" value="P:mitotic spindle organization"/>
    <property type="evidence" value="ECO:0007669"/>
    <property type="project" value="TreeGrafter"/>
</dbReference>
<dbReference type="Pfam" id="PF18595">
    <property type="entry name" value="Nuf2_DHR10-like"/>
    <property type="match status" value="1"/>
</dbReference>
<dbReference type="InterPro" id="IPR038275">
    <property type="entry name" value="Nuf2_N_sf"/>
</dbReference>
<accession>A0A261Y7N5</accession>
<keyword evidence="7" id="KW-0995">Kinetochore</keyword>
<dbReference type="Gene3D" id="1.10.418.60">
    <property type="entry name" value="Ncd80 complex, Nuf2 subunit"/>
    <property type="match status" value="1"/>
</dbReference>
<dbReference type="GO" id="GO:0044877">
    <property type="term" value="F:protein-containing complex binding"/>
    <property type="evidence" value="ECO:0007669"/>
    <property type="project" value="TreeGrafter"/>
</dbReference>
<dbReference type="PANTHER" id="PTHR21650:SF2">
    <property type="entry name" value="KINETOCHORE PROTEIN NUF2"/>
    <property type="match status" value="1"/>
</dbReference>
<keyword evidence="11" id="KW-0137">Centromere</keyword>
<dbReference type="GO" id="GO:0031262">
    <property type="term" value="C:Ndc80 complex"/>
    <property type="evidence" value="ECO:0007669"/>
    <property type="project" value="InterPro"/>
</dbReference>
<keyword evidence="4" id="KW-0158">Chromosome</keyword>
<dbReference type="GO" id="GO:0051315">
    <property type="term" value="P:attachment of mitotic spindle microtubules to kinetochore"/>
    <property type="evidence" value="ECO:0007669"/>
    <property type="project" value="TreeGrafter"/>
</dbReference>
<feature type="domain" description="Kinetochore protein Nuf2 N-terminal" evidence="13">
    <location>
        <begin position="8"/>
        <end position="146"/>
    </location>
</feature>
<dbReference type="Proteomes" id="UP000242875">
    <property type="component" value="Unassembled WGS sequence"/>
</dbReference>
<proteinExistence type="inferred from homology"/>
<dbReference type="GO" id="GO:0051301">
    <property type="term" value="P:cell division"/>
    <property type="evidence" value="ECO:0007669"/>
    <property type="project" value="UniProtKB-KW"/>
</dbReference>
<evidence type="ECO:0000256" key="4">
    <source>
        <dbReference type="ARBA" id="ARBA00022454"/>
    </source>
</evidence>
<dbReference type="GO" id="GO:0051383">
    <property type="term" value="P:kinetochore organization"/>
    <property type="evidence" value="ECO:0007669"/>
    <property type="project" value="TreeGrafter"/>
</dbReference>
<feature type="coiled-coil region" evidence="12">
    <location>
        <begin position="138"/>
        <end position="389"/>
    </location>
</feature>
<keyword evidence="9" id="KW-0539">Nucleus</keyword>
<evidence type="ECO:0000256" key="2">
    <source>
        <dbReference type="ARBA" id="ARBA00004629"/>
    </source>
</evidence>
<evidence type="ECO:0000313" key="16">
    <source>
        <dbReference type="Proteomes" id="UP000242875"/>
    </source>
</evidence>
<dbReference type="InterPro" id="IPR041112">
    <property type="entry name" value="Nuf2_DHR10-like"/>
</dbReference>
<evidence type="ECO:0000256" key="10">
    <source>
        <dbReference type="ARBA" id="ARBA00023306"/>
    </source>
</evidence>
<keyword evidence="10" id="KW-0131">Cell cycle</keyword>
<dbReference type="AlphaFoldDB" id="A0A261Y7N5"/>
<sequence>MQNAQKKKYPFPTCKADEILRCMYDLQIPFSEEDLNKPSAERILRIYASIAAFFTGVSPTELEEQSRQVLADLEYPETQRESVLQMAVHRQMVKLMVAAGMDDFSLRDLIKPDARRVKIVLSGVINFAKFREERMGIMEQFTHQMEDNLEQLSNVEEEYGRLKAQIQELRNQREIEIPQIQDAEKRNEQRTLELKKLKSDQEQLVAKYENAKARKEDLRRQLDSKSTTKKSLLDEIARLQSRVVQNPEELQKLVAETQIALQAEKQSLEAEEKKAREVNKRLGNFELVEQDVLGLHRMVDEALTSLQNYETEDKRNRRLQEDIDQQRRKLKELDVKDQQIKRRYNNVQDKVARQSQQQDVKRQSYLDDIADLRAQHEAMAQEHAYIEEQVIANKKKADETEQKAGYLLADPIVMY</sequence>
<comment type="caution">
    <text evidence="15">The sequence shown here is derived from an EMBL/GenBank/DDBJ whole genome shotgun (WGS) entry which is preliminary data.</text>
</comment>
<gene>
    <name evidence="15" type="ORF">BZG36_00276</name>
</gene>
<evidence type="ECO:0000256" key="12">
    <source>
        <dbReference type="SAM" id="Coils"/>
    </source>
</evidence>
<dbReference type="GO" id="GO:0005634">
    <property type="term" value="C:nucleus"/>
    <property type="evidence" value="ECO:0007669"/>
    <property type="project" value="UniProtKB-SubCell"/>
</dbReference>
<evidence type="ECO:0000259" key="14">
    <source>
        <dbReference type="Pfam" id="PF18595"/>
    </source>
</evidence>
<comment type="similarity">
    <text evidence="3">Belongs to the NUF2 family.</text>
</comment>
<evidence type="ECO:0000256" key="6">
    <source>
        <dbReference type="ARBA" id="ARBA00022776"/>
    </source>
</evidence>
<keyword evidence="5" id="KW-0132">Cell division</keyword>
<keyword evidence="8 12" id="KW-0175">Coiled coil</keyword>
<name>A0A261Y7N5_9FUNG</name>
<reference evidence="15 16" key="1">
    <citation type="journal article" date="2017" name="Mycologia">
        <title>Bifiguratus adelaidae, gen. et sp. nov., a new member of Mucoromycotina in endophytic and soil-dwelling habitats.</title>
        <authorList>
            <person name="Torres-Cruz T.J."/>
            <person name="Billingsley Tobias T.L."/>
            <person name="Almatruk M."/>
            <person name="Hesse C."/>
            <person name="Kuske C.R."/>
            <person name="Desiro A."/>
            <person name="Benucci G.M."/>
            <person name="Bonito G."/>
            <person name="Stajich J.E."/>
            <person name="Dunlap C."/>
            <person name="Arnold A.E."/>
            <person name="Porras-Alfaro A."/>
        </authorList>
    </citation>
    <scope>NUCLEOTIDE SEQUENCE [LARGE SCALE GENOMIC DNA]</scope>
    <source>
        <strain evidence="15 16">AZ0501</strain>
    </source>
</reference>
<keyword evidence="6" id="KW-0498">Mitosis</keyword>
<dbReference type="Pfam" id="PF03800">
    <property type="entry name" value="Nuf2"/>
    <property type="match status" value="1"/>
</dbReference>
<feature type="domain" description="Nuf2 DHR10-like" evidence="14">
    <location>
        <begin position="261"/>
        <end position="372"/>
    </location>
</feature>
<evidence type="ECO:0000256" key="5">
    <source>
        <dbReference type="ARBA" id="ARBA00022618"/>
    </source>
</evidence>
<evidence type="ECO:0000256" key="8">
    <source>
        <dbReference type="ARBA" id="ARBA00023054"/>
    </source>
</evidence>
<evidence type="ECO:0000256" key="1">
    <source>
        <dbReference type="ARBA" id="ARBA00004123"/>
    </source>
</evidence>
<dbReference type="PANTHER" id="PTHR21650">
    <property type="entry name" value="MEMBRALIN/KINETOCHORE PROTEIN NUF2"/>
    <property type="match status" value="1"/>
</dbReference>